<dbReference type="InterPro" id="IPR011707">
    <property type="entry name" value="Cu-oxidase-like_N"/>
</dbReference>
<keyword evidence="2" id="KW-0479">Metal-binding</keyword>
<proteinExistence type="inferred from homology"/>
<dbReference type="Pfam" id="PF00394">
    <property type="entry name" value="Cu-oxidase"/>
    <property type="match status" value="1"/>
</dbReference>
<dbReference type="PROSITE" id="PS00079">
    <property type="entry name" value="MULTICOPPER_OXIDASE1"/>
    <property type="match status" value="1"/>
</dbReference>
<evidence type="ECO:0000256" key="5">
    <source>
        <dbReference type="SAM" id="SignalP"/>
    </source>
</evidence>
<organism evidence="9 10">
    <name type="scientific">Venturia nashicola</name>
    <dbReference type="NCBI Taxonomy" id="86259"/>
    <lineage>
        <taxon>Eukaryota</taxon>
        <taxon>Fungi</taxon>
        <taxon>Dikarya</taxon>
        <taxon>Ascomycota</taxon>
        <taxon>Pezizomycotina</taxon>
        <taxon>Dothideomycetes</taxon>
        <taxon>Pleosporomycetidae</taxon>
        <taxon>Venturiales</taxon>
        <taxon>Venturiaceae</taxon>
        <taxon>Venturia</taxon>
    </lineage>
</organism>
<dbReference type="InterPro" id="IPR001117">
    <property type="entry name" value="Cu-oxidase_2nd"/>
</dbReference>
<evidence type="ECO:0000256" key="3">
    <source>
        <dbReference type="ARBA" id="ARBA00023002"/>
    </source>
</evidence>
<comment type="similarity">
    <text evidence="1">Belongs to the multicopper oxidase family.</text>
</comment>
<dbReference type="SUPFAM" id="SSF49503">
    <property type="entry name" value="Cupredoxins"/>
    <property type="match status" value="3"/>
</dbReference>
<evidence type="ECO:0000256" key="2">
    <source>
        <dbReference type="ARBA" id="ARBA00022723"/>
    </source>
</evidence>
<feature type="signal peptide" evidence="5">
    <location>
        <begin position="1"/>
        <end position="19"/>
    </location>
</feature>
<dbReference type="Proteomes" id="UP000298493">
    <property type="component" value="Unassembled WGS sequence"/>
</dbReference>
<dbReference type="NCBIfam" id="TIGR03390">
    <property type="entry name" value="ascorbOXfungal"/>
    <property type="match status" value="1"/>
</dbReference>
<sequence length="620" mass="69366">MRLFHSFAVSFQVLSYIFAAGAFARLAQHGARFEPDYILRATAKNITSDCESHYAVVLNGTSPGPPIYLREGWTTWIRVYNDIPDQNLTVHWHGLAMRSAPFSDGTALVAQWPVSTDNFFDYEIHPEIGDAGTYFYHSHVGFQAISAAGPLIVEECGPPPYQYDENIVLQIGDYYNKSNHEIEEGLQANPFKWSGEVNALLVNGHSGKKSLSAAPDPSCAPLVIKVKPSTTYRLRVIGGTAISLVKMGIEGHSNLTLIEADGYYSKPFETDHIQVASGQRFSAIFKTKSAAELKELNRTSFFVRYENRERPGSASGYAILAYDVEGAELPQTLPATSPVKLPKETYNWVESALQPYNASFIPFPRKSTRTVIIQMNQVGNLVNGTWKSKLEWAQNGLPWKESTPQIPYLVDIYKRGQAAIPDYKAAVAGEGYDPKTAVFPAKLGEVIDIVWQSNSGASGSYDFHPLHGHGPHVWDLGSGNGTYNATEMEQRLEGFEPMRRDTTMLYRYLEKGAPRTTLGYRVWRVRVDDPGIWMMHCHILQHMIMGMQSVWSFGDAADILERFPRPYVSGYLEFGGDAYGNSTFDPVVNKYFPDNAKEKAATCRNWDGGSRKANKLYHYR</sequence>
<dbReference type="OrthoDB" id="2121828at2759"/>
<dbReference type="PANTHER" id="PTHR11709">
    <property type="entry name" value="MULTI-COPPER OXIDASE"/>
    <property type="match status" value="1"/>
</dbReference>
<name>A0A4Z1P7C9_9PEZI</name>
<evidence type="ECO:0000256" key="4">
    <source>
        <dbReference type="ARBA" id="ARBA00023008"/>
    </source>
</evidence>
<dbReference type="GO" id="GO:0016491">
    <property type="term" value="F:oxidoreductase activity"/>
    <property type="evidence" value="ECO:0007669"/>
    <property type="project" value="UniProtKB-KW"/>
</dbReference>
<dbReference type="PROSITE" id="PS00080">
    <property type="entry name" value="MULTICOPPER_OXIDASE2"/>
    <property type="match status" value="1"/>
</dbReference>
<dbReference type="InterPro" id="IPR033138">
    <property type="entry name" value="Cu_oxidase_CS"/>
</dbReference>
<keyword evidence="4" id="KW-0186">Copper</keyword>
<feature type="domain" description="Plastocyanin-like" evidence="7">
    <location>
        <begin position="425"/>
        <end position="548"/>
    </location>
</feature>
<dbReference type="Pfam" id="PF07731">
    <property type="entry name" value="Cu-oxidase_2"/>
    <property type="match status" value="1"/>
</dbReference>
<dbReference type="CDD" id="cd13895">
    <property type="entry name" value="CuRO_3_AAO_like_2"/>
    <property type="match status" value="1"/>
</dbReference>
<dbReference type="InterPro" id="IPR035666">
    <property type="entry name" value="MCO_CuRO_3"/>
</dbReference>
<dbReference type="Gene3D" id="2.60.40.420">
    <property type="entry name" value="Cupredoxins - blue copper proteins"/>
    <property type="match status" value="3"/>
</dbReference>
<reference evidence="9 10" key="1">
    <citation type="submission" date="2019-04" db="EMBL/GenBank/DDBJ databases">
        <title>High contiguity whole genome sequence and gene annotation resource for two Venturia nashicola isolates.</title>
        <authorList>
            <person name="Prokchorchik M."/>
            <person name="Won K."/>
            <person name="Lee Y."/>
            <person name="Choi E.D."/>
            <person name="Segonzac C."/>
            <person name="Sohn K.H."/>
        </authorList>
    </citation>
    <scope>NUCLEOTIDE SEQUENCE [LARGE SCALE GENOMIC DNA]</scope>
    <source>
        <strain evidence="9 10">PRI2</strain>
    </source>
</reference>
<protein>
    <submittedName>
        <fullName evidence="9">L-ascorbate oxidase</fullName>
    </submittedName>
</protein>
<dbReference type="InterPro" id="IPR017762">
    <property type="entry name" value="Multicopper_oxidase_fun"/>
</dbReference>
<evidence type="ECO:0000256" key="1">
    <source>
        <dbReference type="ARBA" id="ARBA00010609"/>
    </source>
</evidence>
<feature type="chain" id="PRO_5021403718" evidence="5">
    <location>
        <begin position="20"/>
        <end position="620"/>
    </location>
</feature>
<comment type="caution">
    <text evidence="9">The sequence shown here is derived from an EMBL/GenBank/DDBJ whole genome shotgun (WGS) entry which is preliminary data.</text>
</comment>
<keyword evidence="3" id="KW-0560">Oxidoreductase</keyword>
<evidence type="ECO:0000313" key="10">
    <source>
        <dbReference type="Proteomes" id="UP000298493"/>
    </source>
</evidence>
<evidence type="ECO:0000259" key="6">
    <source>
        <dbReference type="Pfam" id="PF00394"/>
    </source>
</evidence>
<dbReference type="InterPro" id="IPR045087">
    <property type="entry name" value="Cu-oxidase_fam"/>
</dbReference>
<feature type="domain" description="Plastocyanin-like" evidence="6">
    <location>
        <begin position="166"/>
        <end position="290"/>
    </location>
</feature>
<dbReference type="Pfam" id="PF07732">
    <property type="entry name" value="Cu-oxidase_3"/>
    <property type="match status" value="1"/>
</dbReference>
<feature type="domain" description="Plastocyanin-like" evidence="8">
    <location>
        <begin position="42"/>
        <end position="155"/>
    </location>
</feature>
<dbReference type="EMBL" id="SNSC02000017">
    <property type="protein sequence ID" value="TID16988.1"/>
    <property type="molecule type" value="Genomic_DNA"/>
</dbReference>
<dbReference type="InterPro" id="IPR002355">
    <property type="entry name" value="Cu_oxidase_Cu_BS"/>
</dbReference>
<evidence type="ECO:0000313" key="9">
    <source>
        <dbReference type="EMBL" id="TID16988.1"/>
    </source>
</evidence>
<dbReference type="InterPro" id="IPR011706">
    <property type="entry name" value="Cu-oxidase_C"/>
</dbReference>
<dbReference type="InterPro" id="IPR008972">
    <property type="entry name" value="Cupredoxin"/>
</dbReference>
<dbReference type="STRING" id="86259.A0A4Z1P7C9"/>
<accession>A0A4Z1P7C9</accession>
<keyword evidence="10" id="KW-1185">Reference proteome</keyword>
<gene>
    <name evidence="9" type="ORF">E6O75_ATG09754</name>
</gene>
<dbReference type="PANTHER" id="PTHR11709:SF394">
    <property type="entry name" value="FI03373P-RELATED"/>
    <property type="match status" value="1"/>
</dbReference>
<evidence type="ECO:0000259" key="7">
    <source>
        <dbReference type="Pfam" id="PF07731"/>
    </source>
</evidence>
<dbReference type="GO" id="GO:0005507">
    <property type="term" value="F:copper ion binding"/>
    <property type="evidence" value="ECO:0007669"/>
    <property type="project" value="InterPro"/>
</dbReference>
<keyword evidence="5" id="KW-0732">Signal</keyword>
<evidence type="ECO:0000259" key="8">
    <source>
        <dbReference type="Pfam" id="PF07732"/>
    </source>
</evidence>
<dbReference type="AlphaFoldDB" id="A0A4Z1P7C9"/>
<dbReference type="CDD" id="cd13873">
    <property type="entry name" value="CuRO_2_AAO_like_2"/>
    <property type="match status" value="1"/>
</dbReference>